<dbReference type="AlphaFoldDB" id="A0A833P351"/>
<reference evidence="1 2" key="1">
    <citation type="submission" date="2019-12" db="EMBL/GenBank/DDBJ databases">
        <authorList>
            <person name="Wolfe R."/>
            <person name="Danczak R."/>
            <person name="Wilkins M."/>
        </authorList>
    </citation>
    <scope>NUCLEOTIDE SEQUENCE [LARGE SCALE GENOMIC DNA]</scope>
    <source>
        <strain evidence="1">X2_MaxBin.013</strain>
    </source>
</reference>
<sequence>MTPAEARAEVFLTAFKSLNHNDQETFFSKLFKNTRLREDIIDLAIAEDKKYERTKSFSEVVAEIKEKRRK</sequence>
<dbReference type="EMBL" id="WPAF01000012">
    <property type="protein sequence ID" value="KAF0134118.1"/>
    <property type="molecule type" value="Genomic_DNA"/>
</dbReference>
<accession>A0A833P351</accession>
<organism evidence="1 2">
    <name type="scientific">Candidatus Saganbacteria bacterium</name>
    <dbReference type="NCBI Taxonomy" id="2575572"/>
    <lineage>
        <taxon>Bacteria</taxon>
        <taxon>Bacillati</taxon>
        <taxon>Saganbacteria</taxon>
    </lineage>
</organism>
<proteinExistence type="predicted"/>
<dbReference type="Proteomes" id="UP000488506">
    <property type="component" value="Unassembled WGS sequence"/>
</dbReference>
<protein>
    <submittedName>
        <fullName evidence="1">Uncharacterized protein</fullName>
    </submittedName>
</protein>
<name>A0A833P351_UNCSA</name>
<evidence type="ECO:0000313" key="1">
    <source>
        <dbReference type="EMBL" id="KAF0134118.1"/>
    </source>
</evidence>
<comment type="caution">
    <text evidence="1">The sequence shown here is derived from an EMBL/GenBank/DDBJ whole genome shotgun (WGS) entry which is preliminary data.</text>
</comment>
<evidence type="ECO:0000313" key="2">
    <source>
        <dbReference type="Proteomes" id="UP000488506"/>
    </source>
</evidence>
<gene>
    <name evidence="1" type="ORF">FD145_874</name>
</gene>